<evidence type="ECO:0000313" key="1">
    <source>
        <dbReference type="EMBL" id="GAI72283.1"/>
    </source>
</evidence>
<sequence length="148" mass="17329">MAHKYDNFDDAYKGLEGKWDTARSHWDNILTYKKKAFTAWSANEDHIAIGHLITAITETWFTFNVYPGFQFSDPDQSPIVESIYWANKDVPTAEVTMRAILDEMFTASDYELMQFIALVDAYRQSLWNKPFDANYWAAVARGFEQWEF</sequence>
<gene>
    <name evidence="1" type="ORF">S12H4_03867</name>
</gene>
<comment type="caution">
    <text evidence="1">The sequence shown here is derived from an EMBL/GenBank/DDBJ whole genome shotgun (WGS) entry which is preliminary data.</text>
</comment>
<protein>
    <submittedName>
        <fullName evidence="1">Uncharacterized protein</fullName>
    </submittedName>
</protein>
<accession>X1QVI8</accession>
<dbReference type="AlphaFoldDB" id="X1QVI8"/>
<name>X1QVI8_9ZZZZ</name>
<dbReference type="EMBL" id="BARW01001134">
    <property type="protein sequence ID" value="GAI72283.1"/>
    <property type="molecule type" value="Genomic_DNA"/>
</dbReference>
<proteinExistence type="predicted"/>
<reference evidence="1" key="1">
    <citation type="journal article" date="2014" name="Front. Microbiol.">
        <title>High frequency of phylogenetically diverse reductive dehalogenase-homologous genes in deep subseafloor sedimentary metagenomes.</title>
        <authorList>
            <person name="Kawai M."/>
            <person name="Futagami T."/>
            <person name="Toyoda A."/>
            <person name="Takaki Y."/>
            <person name="Nishi S."/>
            <person name="Hori S."/>
            <person name="Arai W."/>
            <person name="Tsubouchi T."/>
            <person name="Morono Y."/>
            <person name="Uchiyama I."/>
            <person name="Ito T."/>
            <person name="Fujiyama A."/>
            <person name="Inagaki F."/>
            <person name="Takami H."/>
        </authorList>
    </citation>
    <scope>NUCLEOTIDE SEQUENCE</scope>
    <source>
        <strain evidence="1">Expedition CK06-06</strain>
    </source>
</reference>
<organism evidence="1">
    <name type="scientific">marine sediment metagenome</name>
    <dbReference type="NCBI Taxonomy" id="412755"/>
    <lineage>
        <taxon>unclassified sequences</taxon>
        <taxon>metagenomes</taxon>
        <taxon>ecological metagenomes</taxon>
    </lineage>
</organism>